<reference evidence="1 2" key="1">
    <citation type="journal article" date="2023" name="ACS Omega">
        <title>Identification of the Neoaspergillic Acid Biosynthesis Gene Cluster by Establishing an In Vitro CRISPR-Ribonucleoprotein Genetic System in Aspergillus melleus.</title>
        <authorList>
            <person name="Yuan B."/>
            <person name="Grau M.F."/>
            <person name="Murata R.M."/>
            <person name="Torok T."/>
            <person name="Venkateswaran K."/>
            <person name="Stajich J.E."/>
            <person name="Wang C.C.C."/>
        </authorList>
    </citation>
    <scope>NUCLEOTIDE SEQUENCE [LARGE SCALE GENOMIC DNA]</scope>
    <source>
        <strain evidence="1 2">IMV 1140</strain>
    </source>
</reference>
<gene>
    <name evidence="1" type="ORF">N8T08_001984</name>
</gene>
<keyword evidence="2" id="KW-1185">Reference proteome</keyword>
<dbReference type="EMBL" id="JAOPJF010000013">
    <property type="protein sequence ID" value="KAK1147245.1"/>
    <property type="molecule type" value="Genomic_DNA"/>
</dbReference>
<name>A0ACC3B9E9_9EURO</name>
<dbReference type="Proteomes" id="UP001177260">
    <property type="component" value="Unassembled WGS sequence"/>
</dbReference>
<protein>
    <submittedName>
        <fullName evidence="1">Uncharacterized protein</fullName>
    </submittedName>
</protein>
<evidence type="ECO:0000313" key="2">
    <source>
        <dbReference type="Proteomes" id="UP001177260"/>
    </source>
</evidence>
<accession>A0ACC3B9E9</accession>
<comment type="caution">
    <text evidence="1">The sequence shown here is derived from an EMBL/GenBank/DDBJ whole genome shotgun (WGS) entry which is preliminary data.</text>
</comment>
<organism evidence="1 2">
    <name type="scientific">Aspergillus melleus</name>
    <dbReference type="NCBI Taxonomy" id="138277"/>
    <lineage>
        <taxon>Eukaryota</taxon>
        <taxon>Fungi</taxon>
        <taxon>Dikarya</taxon>
        <taxon>Ascomycota</taxon>
        <taxon>Pezizomycotina</taxon>
        <taxon>Eurotiomycetes</taxon>
        <taxon>Eurotiomycetidae</taxon>
        <taxon>Eurotiales</taxon>
        <taxon>Aspergillaceae</taxon>
        <taxon>Aspergillus</taxon>
        <taxon>Aspergillus subgen. Circumdati</taxon>
    </lineage>
</organism>
<sequence length="398" mass="44995">MAGPTAVIVGAGAGEIAAATQLARQGFKVQVLERYESLGGRCSLLYKDGFRFDQGPSLVLMPELFRRAFEDLGTSMKNEGVSMLRCEPNYCIWFADRDSIKLSRDMPRLKAEIERYEGPGGFYRFCAFTAAAGYQHKMLMQSVFNQSFPTLWSMIHISLIKAVLALQPSTSFYQQAATFFRSEKMRRAWSFTSMYLGMSPYRAPGTYCMLPYAEISDGIWYPKGGFQNERIPELKPHNVFLAEEYRKSFDTIFDEQGIPEDPSFYVNVLSRVYQSAAPTGRETVMALMPVGHLPKRTITDAKREQARWESLVARTRDTVIKIVEEGTGVRNLRSKLLNEQVNTPLAWTVLPVYIHELLNYKSSQVAVMFLSNTLPPMILSPVAGCQIDRVGPFWTAVI</sequence>
<proteinExistence type="predicted"/>
<evidence type="ECO:0000313" key="1">
    <source>
        <dbReference type="EMBL" id="KAK1147245.1"/>
    </source>
</evidence>